<evidence type="ECO:0000256" key="4">
    <source>
        <dbReference type="ARBA" id="ARBA00023069"/>
    </source>
</evidence>
<dbReference type="InterPro" id="IPR033305">
    <property type="entry name" value="Hydin-like"/>
</dbReference>
<dbReference type="InterPro" id="IPR013783">
    <property type="entry name" value="Ig-like_fold"/>
</dbReference>
<gene>
    <name evidence="7" type="ORF">TCIL3000_6_2700</name>
</gene>
<keyword evidence="4" id="KW-0969">Cilium</keyword>
<dbReference type="GO" id="GO:1904158">
    <property type="term" value="P:axonemal central apparatus assembly"/>
    <property type="evidence" value="ECO:0007669"/>
    <property type="project" value="TreeGrafter"/>
</dbReference>
<dbReference type="SUPFAM" id="SSF52540">
    <property type="entry name" value="P-loop containing nucleoside triphosphate hydrolases"/>
    <property type="match status" value="1"/>
</dbReference>
<evidence type="ECO:0000259" key="6">
    <source>
        <dbReference type="Pfam" id="PF22544"/>
    </source>
</evidence>
<proteinExistence type="predicted"/>
<sequence length="2157" mass="239241">MVLENKTQTKKRATITTSSVPVDVSATVEKSTEAANVLSCRSPDATFEISPTEIRFDNFVMHESYEIPLCLKNVSNEAQNVCVQQLHDRFVTIIPPKSHAKTAKVAPGLTVVYKVVFRAEEERSYNSEIIVSTNFEEFSIPLYAVTNRGRLDLPSSLELSPSPVRGSGTTTLFLRNSGQLNCIWRAVCHPPFAVSPSSGVVPPEGGILPVSVAFTPPLLQRYDGVISFLLGPEEDVVQELPVFGCGMELPITQDVSEIEFPDTFVTMENQLIVRVTNESNHTVNFKWKCDERECYENSALNTTVKQATESVAYAIQTLTGCASTQQRLAVSHVNYLTKEGRMFDDDSFTIEPAKGVIYGRGMKEFLVTFNPQLAAEHFSTAYLEIDGKSKRLPLQMKGKALAPQCELEFSTLDIGDIVVGAVHVYQVEIVNKGFIEARYRVMPQDTLMGRKFTFDPSEGVLAPGAVQVLSIRLESDLLGVILESFNIYVHGSLDYLKLFFRGRVTCPSLQFDRKELNFGNVSYTTSHSMAVQMTNTGKFDIKFRLRILDPSPLYQYMSVTPAEGIVPEGAVCDVYVNLDANIVGPSETKLLVDVEGVGDAVHTLPIKMCCLVPTLQLSQDQLHYGQCFVGSDYTMNLEVVNKTALLGKFKVLLQELGGARANGAMITIGSQESEDGMETVEARGRKLVPIVLTPLIVGELRLTLYVRVLGSEEQPLPVLVTASACGPTVLLEPKQISFGSVELLQEKVVILKLTNTSTIKAHFTTEALHEGKGADPVFFLNPSHGEIPPESTFDVEVKAYLDDARTFKERVKVLVRHSESTPHFVDIVACGKGFAVLSADDEETIDFGDTFTGLAVEKKMIILNKGRRDIEVMWSGVGRSYGERASSSPAFRIVPEMCLIPARGCAKFVVHGACAAKGQVVEHFVLKDKEKYRVILSKDVKGNFIVPAVSYSTKKVLFDYIYGAEGDTGCAVTTKTFTMKNTCSRTLHVLLRCVTTYKGDNPPFVLENPTTFALASGETHIVGVTCNALYRGDNVAHSAKGHVLVAYSNHSVTETVALVVNVALPNIAIQPEPRFLNFGSVLADTERRIPLTLTNMSQIVSSNFMWSVNNAKPASPGSLSKSFPDDNADLVEQNLTKRFDIVPFRGTIPPGESRIVEAVFYGSRGRHEAVATCKLEGGPSYDVDLVGWSDVTVQFDCTDLDFGTIHYKDQATKRIRISSPSRVAVPFTVDLSRVKQAKSVSVKPMKGVVTTKLYLTVTFRPLIPDEIVETFTVQVGHLDPQVVTVRGLGQVPTVSVVPVGKDLKLYRADDPIYSEFFEELNYREWVPYHVRVGSAHSRPQAESVAIEAERLALCQRILPSFKADRPVRGSSPSIPRIPGENSQEEELPLLARYVVDFGYITRLEVPTAKLLLKNTSTCGANVALDKRSQRCMDMIVEPTKIPVLPPFTDTEITVTLKLSETEVANNGAHQKELTFNIVKGPRIVLEMRYFLATPALTPHLQTIDFGTLVLGRCHVKNILFYNLEAAPCTWKFKLAESKSKDGHRASASLYSVGETSKKQFILSQDRGTLPPSSCMAIKMTFISRYVGPAKACMRLRFASNPNDVHMTFHANVVCLDVSISPAPLVFLPVIPFDVVHHTFTIRNDEERPVEVFCMNYDQKYRTEASIMQHCLSQVEAVDGEKKVFLPIRDVGDALPDELVEATYGMLLTREGTLEWTTVGESIDREAENPRSSSNRRLGRVKKSSSIGLFSEGQELSASDETLFLHSKGHSDFTKAKVILLVGPPCSGKTTQVTKLMESPGIVGLDLDAMVLSEAEYDTAEGEAIRGLLTREKHETLPVVASMSRKNFDKNSPPAALNDSKAFIILNTLIQRYLKSVVDCTAVVIDDLKCILVEDRGTVLFAISKAVQSCGMALKVVSLAVSEVVAKLRQNLIIQEGCRRMVESASVELLTEEQYEELTDEEREDYNHRLIFFNECKRKLKDVSKQVALLVVEKETNKHMTVQEALDAEIAAREEQEEKARMATKGRKFAPDQRAKPLWSSLDEMEQYKELYTILRGVKDFEHIVVDGEQCENLSDHLLLQNHGDQSAEKFLRLLWKHVMIKNLSWIYLVPQGAECGSTSQGSGQQMCIRLMRSSACFLYLLVRYLLRRGQRFSNQYL</sequence>
<dbReference type="InterPro" id="IPR027417">
    <property type="entry name" value="P-loop_NTPase"/>
</dbReference>
<feature type="domain" description="HYDIN/VesB/CFA65-like Ig-like" evidence="6">
    <location>
        <begin position="403"/>
        <end position="497"/>
    </location>
</feature>
<accession>G0UNR6</accession>
<evidence type="ECO:0000256" key="1">
    <source>
        <dbReference type="ARBA" id="ARBA00004138"/>
    </source>
</evidence>
<feature type="domain" description="HYDIN/VesB/CFA65-like Ig-like" evidence="6">
    <location>
        <begin position="507"/>
        <end position="602"/>
    </location>
</feature>
<organism evidence="7">
    <name type="scientific">Trypanosoma congolense (strain IL3000)</name>
    <dbReference type="NCBI Taxonomy" id="1068625"/>
    <lineage>
        <taxon>Eukaryota</taxon>
        <taxon>Discoba</taxon>
        <taxon>Euglenozoa</taxon>
        <taxon>Kinetoplastea</taxon>
        <taxon>Metakinetoplastina</taxon>
        <taxon>Trypanosomatida</taxon>
        <taxon>Trypanosomatidae</taxon>
        <taxon>Trypanosoma</taxon>
        <taxon>Nannomonas</taxon>
    </lineage>
</organism>
<keyword evidence="5" id="KW-0966">Cell projection</keyword>
<protein>
    <submittedName>
        <fullName evidence="7">Uncharacterized protein TCIL3000_6_2700</fullName>
    </submittedName>
</protein>
<dbReference type="PANTHER" id="PTHR23053">
    <property type="entry name" value="DLEC1 DELETED IN LUNG AND ESOPHAGEAL CANCER 1"/>
    <property type="match status" value="1"/>
</dbReference>
<dbReference type="InterPro" id="IPR053879">
    <property type="entry name" value="HYDIN_VesB_CFA65-like_Ig"/>
</dbReference>
<keyword evidence="3" id="KW-0963">Cytoplasm</keyword>
<reference evidence="7" key="1">
    <citation type="journal article" date="2012" name="Proc. Natl. Acad. Sci. U.S.A.">
        <title>Antigenic diversity is generated by distinct evolutionary mechanisms in African trypanosome species.</title>
        <authorList>
            <person name="Jackson A.P."/>
            <person name="Berry A."/>
            <person name="Aslett M."/>
            <person name="Allison H.C."/>
            <person name="Burton P."/>
            <person name="Vavrova-Anderson J."/>
            <person name="Brown R."/>
            <person name="Browne H."/>
            <person name="Corton N."/>
            <person name="Hauser H."/>
            <person name="Gamble J."/>
            <person name="Gilderthorp R."/>
            <person name="Marcello L."/>
            <person name="McQuillan J."/>
            <person name="Otto T.D."/>
            <person name="Quail M.A."/>
            <person name="Sanders M.J."/>
            <person name="van Tonder A."/>
            <person name="Ginger M.L."/>
            <person name="Field M.C."/>
            <person name="Barry J.D."/>
            <person name="Hertz-Fowler C."/>
            <person name="Berriman M."/>
        </authorList>
    </citation>
    <scope>NUCLEOTIDE SEQUENCE</scope>
    <source>
        <strain evidence="7">IL3000</strain>
    </source>
</reference>
<evidence type="ECO:0000256" key="5">
    <source>
        <dbReference type="ARBA" id="ARBA00023273"/>
    </source>
</evidence>
<dbReference type="GO" id="GO:0003341">
    <property type="term" value="P:cilium movement"/>
    <property type="evidence" value="ECO:0007669"/>
    <property type="project" value="TreeGrafter"/>
</dbReference>
<evidence type="ECO:0000256" key="2">
    <source>
        <dbReference type="ARBA" id="ARBA00004496"/>
    </source>
</evidence>
<dbReference type="PANTHER" id="PTHR23053:SF0">
    <property type="entry name" value="HYDROCEPHALUS-INDUCING PROTEIN HOMOLOG"/>
    <property type="match status" value="1"/>
</dbReference>
<dbReference type="Gene3D" id="2.60.40.10">
    <property type="entry name" value="Immunoglobulins"/>
    <property type="match status" value="9"/>
</dbReference>
<comment type="subcellular location">
    <subcellularLocation>
        <location evidence="1">Cell projection</location>
        <location evidence="1">Cilium</location>
    </subcellularLocation>
    <subcellularLocation>
        <location evidence="2">Cytoplasm</location>
    </subcellularLocation>
</comment>
<evidence type="ECO:0000313" key="7">
    <source>
        <dbReference type="EMBL" id="CCC91027.1"/>
    </source>
</evidence>
<evidence type="ECO:0000256" key="3">
    <source>
        <dbReference type="ARBA" id="ARBA00022490"/>
    </source>
</evidence>
<dbReference type="EMBL" id="HE575319">
    <property type="protein sequence ID" value="CCC91027.1"/>
    <property type="molecule type" value="Genomic_DNA"/>
</dbReference>
<dbReference type="Gene3D" id="3.40.50.300">
    <property type="entry name" value="P-loop containing nucleotide triphosphate hydrolases"/>
    <property type="match status" value="1"/>
</dbReference>
<dbReference type="GO" id="GO:0005930">
    <property type="term" value="C:axoneme"/>
    <property type="evidence" value="ECO:0007669"/>
    <property type="project" value="TreeGrafter"/>
</dbReference>
<dbReference type="Pfam" id="PF22544">
    <property type="entry name" value="HYDIN_VesB_CFA65-like_Ig"/>
    <property type="match status" value="2"/>
</dbReference>
<name>G0UNR6_TRYCI</name>